<evidence type="ECO:0000256" key="7">
    <source>
        <dbReference type="ARBA" id="ARBA00023176"/>
    </source>
</evidence>
<dbReference type="GO" id="GO:0048268">
    <property type="term" value="P:clathrin coat assembly"/>
    <property type="evidence" value="ECO:0007669"/>
    <property type="project" value="InterPro"/>
</dbReference>
<evidence type="ECO:0000256" key="3">
    <source>
        <dbReference type="ARBA" id="ARBA00004600"/>
    </source>
</evidence>
<dbReference type="SMART" id="SM00273">
    <property type="entry name" value="ENTH"/>
    <property type="match status" value="1"/>
</dbReference>
<dbReference type="Gene3D" id="1.25.40.90">
    <property type="match status" value="1"/>
</dbReference>
<dbReference type="PANTHER" id="PTHR22951:SF76">
    <property type="entry name" value="OS09G0468150 PROTEIN"/>
    <property type="match status" value="1"/>
</dbReference>
<dbReference type="GO" id="GO:0005794">
    <property type="term" value="C:Golgi apparatus"/>
    <property type="evidence" value="ECO:0007669"/>
    <property type="project" value="UniProtKB-SubCell"/>
</dbReference>
<dbReference type="CDD" id="cd16987">
    <property type="entry name" value="ANTH_N_AP180_plant"/>
    <property type="match status" value="1"/>
</dbReference>
<protein>
    <recommendedName>
        <fullName evidence="9">ENTH domain-containing protein</fullName>
    </recommendedName>
</protein>
<dbReference type="GO" id="GO:0005545">
    <property type="term" value="F:1-phosphatidylinositol binding"/>
    <property type="evidence" value="ECO:0007669"/>
    <property type="project" value="TreeGrafter"/>
</dbReference>
<dbReference type="GO" id="GO:0005546">
    <property type="term" value="F:phosphatidylinositol-4,5-bisphosphate binding"/>
    <property type="evidence" value="ECO:0007669"/>
    <property type="project" value="TreeGrafter"/>
</dbReference>
<sequence>MGQQSKLRYRDLLGVLKDKASLTKAVILTSSLNLTIVRATTHDPSTIPHEKDIDTLLSYGHSSRIPAANCINAIMNRLQNTHDSFVAFKCLVMIHYIIRRGSFILQDQLTIYPLTGGHNYLNLSKFRDNSSLERWEMSSWVRWYARVLEYILCTFRIMGFFICSVTSHPNSSKQEHEEKVSALMNIDLIKEIDTLTGFIEELCRAPELLNIRDKGLVHEVMRLMGEEFSSSQREILIRLSELEQRVGTLSFGDSVELVCIFKRLESCKERLLVLFINRKGGLGEVLWGLIRDLKEKVTIEKECGERRLVKAGWRGKFSESARFGERILRLGDSVMFSSGRMALDWVPTPILESG</sequence>
<reference evidence="10 11" key="1">
    <citation type="journal article" date="2020" name="IScience">
        <title>Genome Sequencing of the Endangered Kingdonia uniflora (Circaeasteraceae, Ranunculales) Reveals Potential Mechanisms of Evolutionary Specialization.</title>
        <authorList>
            <person name="Sun Y."/>
            <person name="Deng T."/>
            <person name="Zhang A."/>
            <person name="Moore M.J."/>
            <person name="Landis J.B."/>
            <person name="Lin N."/>
            <person name="Zhang H."/>
            <person name="Zhang X."/>
            <person name="Huang J."/>
            <person name="Zhang X."/>
            <person name="Sun H."/>
            <person name="Wang H."/>
        </authorList>
    </citation>
    <scope>NUCLEOTIDE SEQUENCE [LARGE SCALE GENOMIC DNA]</scope>
    <source>
        <strain evidence="10">TB1705</strain>
        <tissue evidence="10">Leaf</tissue>
    </source>
</reference>
<dbReference type="FunFam" id="1.25.40.90:FF:000035">
    <property type="entry name" value="Putative clathrin assembly protein At4g40080"/>
    <property type="match status" value="1"/>
</dbReference>
<dbReference type="GO" id="GO:0072583">
    <property type="term" value="P:clathrin-dependent endocytosis"/>
    <property type="evidence" value="ECO:0007669"/>
    <property type="project" value="InterPro"/>
</dbReference>
<dbReference type="AlphaFoldDB" id="A0A7J7NI33"/>
<accession>A0A7J7NI33</accession>
<dbReference type="SUPFAM" id="SSF48464">
    <property type="entry name" value="ENTH/VHS domain"/>
    <property type="match status" value="1"/>
</dbReference>
<evidence type="ECO:0000256" key="2">
    <source>
        <dbReference type="ARBA" id="ARBA00004555"/>
    </source>
</evidence>
<evidence type="ECO:0000256" key="5">
    <source>
        <dbReference type="ARBA" id="ARBA00023034"/>
    </source>
</evidence>
<dbReference type="GO" id="GO:0032050">
    <property type="term" value="F:clathrin heavy chain binding"/>
    <property type="evidence" value="ECO:0007669"/>
    <property type="project" value="TreeGrafter"/>
</dbReference>
<organism evidence="10 11">
    <name type="scientific">Kingdonia uniflora</name>
    <dbReference type="NCBI Taxonomy" id="39325"/>
    <lineage>
        <taxon>Eukaryota</taxon>
        <taxon>Viridiplantae</taxon>
        <taxon>Streptophyta</taxon>
        <taxon>Embryophyta</taxon>
        <taxon>Tracheophyta</taxon>
        <taxon>Spermatophyta</taxon>
        <taxon>Magnoliopsida</taxon>
        <taxon>Ranunculales</taxon>
        <taxon>Circaeasteraceae</taxon>
        <taxon>Kingdonia</taxon>
    </lineage>
</organism>
<comment type="caution">
    <text evidence="10">The sequence shown here is derived from an EMBL/GenBank/DDBJ whole genome shotgun (WGS) entry which is preliminary data.</text>
</comment>
<dbReference type="Proteomes" id="UP000541444">
    <property type="component" value="Unassembled WGS sequence"/>
</dbReference>
<comment type="subcellular location">
    <subcellularLocation>
        <location evidence="1">Cytoplasmic vesicle</location>
        <location evidence="1">Clathrin-coated vesicle</location>
    </subcellularLocation>
    <subcellularLocation>
        <location evidence="2">Golgi apparatus</location>
    </subcellularLocation>
    <subcellularLocation>
        <location evidence="3">Membrane</location>
        <location evidence="3">Clathrin-coated pit</location>
    </subcellularLocation>
</comment>
<evidence type="ECO:0000256" key="6">
    <source>
        <dbReference type="ARBA" id="ARBA00023136"/>
    </source>
</evidence>
<dbReference type="InterPro" id="IPR008942">
    <property type="entry name" value="ENTH_VHS"/>
</dbReference>
<keyword evidence="7" id="KW-0168">Coated pit</keyword>
<dbReference type="GO" id="GO:0030136">
    <property type="term" value="C:clathrin-coated vesicle"/>
    <property type="evidence" value="ECO:0007669"/>
    <property type="project" value="UniProtKB-SubCell"/>
</dbReference>
<evidence type="ECO:0000313" key="11">
    <source>
        <dbReference type="Proteomes" id="UP000541444"/>
    </source>
</evidence>
<evidence type="ECO:0000259" key="9">
    <source>
        <dbReference type="PROSITE" id="PS50942"/>
    </source>
</evidence>
<keyword evidence="4" id="KW-0254">Endocytosis</keyword>
<dbReference type="EMBL" id="JACGCM010000779">
    <property type="protein sequence ID" value="KAF6166817.1"/>
    <property type="molecule type" value="Genomic_DNA"/>
</dbReference>
<dbReference type="InterPro" id="IPR048050">
    <property type="entry name" value="ANTH_N_plant"/>
</dbReference>
<dbReference type="PANTHER" id="PTHR22951">
    <property type="entry name" value="CLATHRIN ASSEMBLY PROTEIN"/>
    <property type="match status" value="1"/>
</dbReference>
<keyword evidence="6" id="KW-0472">Membrane</keyword>
<dbReference type="InterPro" id="IPR013809">
    <property type="entry name" value="ENTH"/>
</dbReference>
<proteinExistence type="predicted"/>
<evidence type="ECO:0000256" key="4">
    <source>
        <dbReference type="ARBA" id="ARBA00022583"/>
    </source>
</evidence>
<keyword evidence="11" id="KW-1185">Reference proteome</keyword>
<dbReference type="OrthoDB" id="44015at2759"/>
<keyword evidence="5" id="KW-0333">Golgi apparatus</keyword>
<gene>
    <name evidence="10" type="ORF">GIB67_005693</name>
</gene>
<dbReference type="PROSITE" id="PS50942">
    <property type="entry name" value="ENTH"/>
    <property type="match status" value="1"/>
</dbReference>
<feature type="domain" description="ENTH" evidence="9">
    <location>
        <begin position="24"/>
        <end position="162"/>
    </location>
</feature>
<evidence type="ECO:0000256" key="1">
    <source>
        <dbReference type="ARBA" id="ARBA00004132"/>
    </source>
</evidence>
<evidence type="ECO:0000256" key="8">
    <source>
        <dbReference type="ARBA" id="ARBA00023329"/>
    </source>
</evidence>
<dbReference type="GO" id="GO:0005905">
    <property type="term" value="C:clathrin-coated pit"/>
    <property type="evidence" value="ECO:0007669"/>
    <property type="project" value="UniProtKB-SubCell"/>
</dbReference>
<dbReference type="GO" id="GO:0000149">
    <property type="term" value="F:SNARE binding"/>
    <property type="evidence" value="ECO:0007669"/>
    <property type="project" value="TreeGrafter"/>
</dbReference>
<keyword evidence="8" id="KW-0968">Cytoplasmic vesicle</keyword>
<dbReference type="InterPro" id="IPR045192">
    <property type="entry name" value="AP180-like"/>
</dbReference>
<name>A0A7J7NI33_9MAGN</name>
<dbReference type="InterPro" id="IPR011417">
    <property type="entry name" value="ANTH_dom"/>
</dbReference>
<evidence type="ECO:0000313" key="10">
    <source>
        <dbReference type="EMBL" id="KAF6166817.1"/>
    </source>
</evidence>
<dbReference type="Pfam" id="PF07651">
    <property type="entry name" value="ANTH"/>
    <property type="match status" value="1"/>
</dbReference>
<dbReference type="GO" id="GO:0006900">
    <property type="term" value="P:vesicle budding from membrane"/>
    <property type="evidence" value="ECO:0007669"/>
    <property type="project" value="TreeGrafter"/>
</dbReference>